<reference evidence="1 2" key="1">
    <citation type="submission" date="2017-01" db="EMBL/GenBank/DDBJ databases">
        <title>Genome sequence of Rhodovulum viride JA756.</title>
        <authorList>
            <person name="Lakshmi K.V."/>
            <person name="Tushar L.D."/>
            <person name="Sasikala C."/>
            <person name="Venkataramana C."/>
        </authorList>
    </citation>
    <scope>NUCLEOTIDE SEQUENCE [LARGE SCALE GENOMIC DNA]</scope>
    <source>
        <strain evidence="1 2">JA756</strain>
    </source>
</reference>
<evidence type="ECO:0000313" key="2">
    <source>
        <dbReference type="Proteomes" id="UP000248659"/>
    </source>
</evidence>
<protein>
    <submittedName>
        <fullName evidence="1">Uncharacterized protein</fullName>
    </submittedName>
</protein>
<proteinExistence type="predicted"/>
<accession>A0ABX9DAW1</accession>
<organism evidence="1 2">
    <name type="scientific">Rhodovulum viride</name>
    <dbReference type="NCBI Taxonomy" id="1231134"/>
    <lineage>
        <taxon>Bacteria</taxon>
        <taxon>Pseudomonadati</taxon>
        <taxon>Pseudomonadota</taxon>
        <taxon>Alphaproteobacteria</taxon>
        <taxon>Rhodobacterales</taxon>
        <taxon>Paracoccaceae</taxon>
        <taxon>Rhodovulum</taxon>
    </lineage>
</organism>
<evidence type="ECO:0000313" key="1">
    <source>
        <dbReference type="EMBL" id="RAP39460.1"/>
    </source>
</evidence>
<dbReference type="Proteomes" id="UP000248659">
    <property type="component" value="Unassembled WGS sequence"/>
</dbReference>
<keyword evidence="2" id="KW-1185">Reference proteome</keyword>
<sequence length="124" mass="13929">MFDVLETLGWSFDEIESLRAGLPEEGWIEGTFKMVFKQKTKKRAAKAAVARKQLEEALRNHHPASFGLRDPLGSTEKKGLARLAEKREIATVEELLDPEGAMRAIVDLLRSWAASGKIDCDFRT</sequence>
<gene>
    <name evidence="1" type="ORF">BYZ73_20395</name>
</gene>
<comment type="caution">
    <text evidence="1">The sequence shown here is derived from an EMBL/GenBank/DDBJ whole genome shotgun (WGS) entry which is preliminary data.</text>
</comment>
<dbReference type="EMBL" id="MUAV01000054">
    <property type="protein sequence ID" value="RAP39460.1"/>
    <property type="molecule type" value="Genomic_DNA"/>
</dbReference>
<name>A0ABX9DAW1_9RHOB</name>